<evidence type="ECO:0000259" key="3">
    <source>
        <dbReference type="PROSITE" id="PS50104"/>
    </source>
</evidence>
<dbReference type="SUPFAM" id="SSF52200">
    <property type="entry name" value="Toll/Interleukin receptor TIR domain"/>
    <property type="match status" value="1"/>
</dbReference>
<evidence type="ECO:0000313" key="4">
    <source>
        <dbReference type="EMBL" id="SEH86745.1"/>
    </source>
</evidence>
<protein>
    <submittedName>
        <fullName evidence="4">TIR domain-containing protein</fullName>
    </submittedName>
</protein>
<proteinExistence type="predicted"/>
<dbReference type="PROSITE" id="PS50104">
    <property type="entry name" value="TIR"/>
    <property type="match status" value="1"/>
</dbReference>
<evidence type="ECO:0000313" key="5">
    <source>
        <dbReference type="Proteomes" id="UP000183190"/>
    </source>
</evidence>
<evidence type="ECO:0000256" key="2">
    <source>
        <dbReference type="SAM" id="Phobius"/>
    </source>
</evidence>
<feature type="domain" description="TIR" evidence="3">
    <location>
        <begin position="154"/>
        <end position="296"/>
    </location>
</feature>
<dbReference type="Gene3D" id="1.25.40.10">
    <property type="entry name" value="Tetratricopeptide repeat domain"/>
    <property type="match status" value="1"/>
</dbReference>
<dbReference type="EMBL" id="FNWV01000020">
    <property type="protein sequence ID" value="SEH86745.1"/>
    <property type="molecule type" value="Genomic_DNA"/>
</dbReference>
<feature type="transmembrane region" description="Helical" evidence="2">
    <location>
        <begin position="661"/>
        <end position="679"/>
    </location>
</feature>
<dbReference type="Proteomes" id="UP000183190">
    <property type="component" value="Unassembled WGS sequence"/>
</dbReference>
<dbReference type="InterPro" id="IPR011990">
    <property type="entry name" value="TPR-like_helical_dom_sf"/>
</dbReference>
<keyword evidence="1" id="KW-0175">Coiled coil</keyword>
<dbReference type="InterPro" id="IPR046240">
    <property type="entry name" value="DUF6273"/>
</dbReference>
<name>A0A1H6LP93_RUMFL</name>
<sequence length="969" mass="112380">MAIIKCKMCGGSLEVKDGLTICECEYCGTKQTLPKTDNEQNLNLFNRANHFRQQCEFDRAAEIYEKMANNTSADAELYWSMVLCRYGIEYVDDPITKKKIPTCHRTQFRSILNDPDYQAALEYADVTQRSVYEEEATYIDNVQKSILEISNKEQPFDVFICYKETDENGKRTQDSVLAQELYYGLTQEGFKVFFSRITLESKLGREYEPYIFAALNSSKVMVVVGTKPEYFNAVWVHNEWSRYLMLMQNDKERTLIPAYKDMNPYDLPDALSMFQAQDMSKLGFMQDLVRGIRKILNTDKDDISIKNRSHQQADIKGSRGINVENYIKRGYLCLEDEKWNDAVNFFEQVLNEDVEEYRAYIGKLCAEMNVSNENDLVKLQKDFTKSDNYRKACRFGGKEIEKRLFEYNQQGLYEHAISRFNSIKNVEQCIEVQKLFSALGDYADSRKIVEKCKNKELQIRYDTAQNTMNLATSEKSFIMAQKQFEQLGEFLDASHKAQECFEKAEIIRKEKIYNNAISLCINDNIADIKSGIEILENISDYKDASQKIEEYNKKIIEIEIANKAKQAKQEAEKRAAEEAKRAAQEKIYNDALILSNSNIITDLESAIIKLESISSYKDSSEIIAFCKHKIKEIEDIAQARREASRRDAEKRKEVAKKQTKITLVTCGLFALLIIGIIIGRSMYKLSRYNKAVSLLSNGDYEDAINIFNDINNFKDSNDKINECKYKKALSLLSNDKYDEAINEFSNICGYKDSIIQIIECNYQKAYSLYKESHYDEAISLFSSSDLYNYKDSQSFLSFCKLNIAEKGDIVVFGQYEWHIIEKSNDYLTLLCKNEVTKMAYNTNKGDNTWEQCSLRQWLNDDFYNQFTDIEKDHISITKCKNNNNIEYGTSGGNDTEDYIFLLSYDEYNKIESPTQKNVEYSMQWWLRSPGANQFLAMTIDNTYKPNTKGWSVNKDFIVRPALTIKLKSD</sequence>
<feature type="coiled-coil region" evidence="1">
    <location>
        <begin position="541"/>
        <end position="586"/>
    </location>
</feature>
<dbReference type="SUPFAM" id="SSF48452">
    <property type="entry name" value="TPR-like"/>
    <property type="match status" value="1"/>
</dbReference>
<accession>A0A1H6LP93</accession>
<dbReference type="RefSeq" id="WP_074719035.1">
    <property type="nucleotide sequence ID" value="NZ_FNWV01000020.1"/>
</dbReference>
<keyword evidence="2" id="KW-0812">Transmembrane</keyword>
<dbReference type="Pfam" id="PF13676">
    <property type="entry name" value="TIR_2"/>
    <property type="match status" value="1"/>
</dbReference>
<gene>
    <name evidence="4" type="ORF">SAMN02910265_03112</name>
</gene>
<dbReference type="Pfam" id="PF19789">
    <property type="entry name" value="DUF6273"/>
    <property type="match status" value="1"/>
</dbReference>
<dbReference type="GO" id="GO:0007165">
    <property type="term" value="P:signal transduction"/>
    <property type="evidence" value="ECO:0007669"/>
    <property type="project" value="InterPro"/>
</dbReference>
<dbReference type="AlphaFoldDB" id="A0A1H6LP93"/>
<dbReference type="InterPro" id="IPR000157">
    <property type="entry name" value="TIR_dom"/>
</dbReference>
<keyword evidence="2" id="KW-0472">Membrane</keyword>
<organism evidence="4 5">
    <name type="scientific">Ruminococcus flavefaciens</name>
    <dbReference type="NCBI Taxonomy" id="1265"/>
    <lineage>
        <taxon>Bacteria</taxon>
        <taxon>Bacillati</taxon>
        <taxon>Bacillota</taxon>
        <taxon>Clostridia</taxon>
        <taxon>Eubacteriales</taxon>
        <taxon>Oscillospiraceae</taxon>
        <taxon>Ruminococcus</taxon>
    </lineage>
</organism>
<dbReference type="OrthoDB" id="384490at2"/>
<evidence type="ECO:0000256" key="1">
    <source>
        <dbReference type="SAM" id="Coils"/>
    </source>
</evidence>
<dbReference type="Gene3D" id="3.40.50.10140">
    <property type="entry name" value="Toll/interleukin-1 receptor homology (TIR) domain"/>
    <property type="match status" value="1"/>
</dbReference>
<keyword evidence="2" id="KW-1133">Transmembrane helix</keyword>
<dbReference type="InterPro" id="IPR035897">
    <property type="entry name" value="Toll_tir_struct_dom_sf"/>
</dbReference>
<reference evidence="4 5" key="1">
    <citation type="submission" date="2016-10" db="EMBL/GenBank/DDBJ databases">
        <authorList>
            <person name="de Groot N.N."/>
        </authorList>
    </citation>
    <scope>NUCLEOTIDE SEQUENCE [LARGE SCALE GENOMIC DNA]</scope>
    <source>
        <strain evidence="4 5">YAD2003</strain>
    </source>
</reference>